<feature type="chain" id="PRO_5047120534" evidence="7">
    <location>
        <begin position="36"/>
        <end position="237"/>
    </location>
</feature>
<dbReference type="SUPFAM" id="SSF57302">
    <property type="entry name" value="Snake toxin-like"/>
    <property type="match status" value="2"/>
</dbReference>
<feature type="transmembrane region" description="Helical" evidence="6">
    <location>
        <begin position="214"/>
        <end position="233"/>
    </location>
</feature>
<gene>
    <name evidence="11" type="primary">LOC107125794</name>
</gene>
<evidence type="ECO:0000313" key="10">
    <source>
        <dbReference type="Proteomes" id="UP000694871"/>
    </source>
</evidence>
<evidence type="ECO:0000259" key="9">
    <source>
        <dbReference type="Pfam" id="PF02988"/>
    </source>
</evidence>
<keyword evidence="6" id="KW-0472">Membrane</keyword>
<evidence type="ECO:0000259" key="8">
    <source>
        <dbReference type="Pfam" id="PF00021"/>
    </source>
</evidence>
<dbReference type="Pfam" id="PF00021">
    <property type="entry name" value="UPAR_LY6"/>
    <property type="match status" value="1"/>
</dbReference>
<keyword evidence="6" id="KW-0812">Transmembrane</keyword>
<evidence type="ECO:0000256" key="7">
    <source>
        <dbReference type="SAM" id="SignalP"/>
    </source>
</evidence>
<dbReference type="Gene3D" id="2.10.60.10">
    <property type="entry name" value="CD59"/>
    <property type="match status" value="2"/>
</dbReference>
<evidence type="ECO:0000256" key="5">
    <source>
        <dbReference type="ARBA" id="ARBA00023157"/>
    </source>
</evidence>
<dbReference type="InterPro" id="IPR004126">
    <property type="entry name" value="PLipase_A2_inh_N"/>
</dbReference>
<dbReference type="InterPro" id="IPR045860">
    <property type="entry name" value="Snake_toxin-like_sf"/>
</dbReference>
<feature type="domain" description="UPAR/Ly6" evidence="8">
    <location>
        <begin position="131"/>
        <end position="206"/>
    </location>
</feature>
<keyword evidence="7" id="KW-0732">Signal</keyword>
<evidence type="ECO:0000256" key="2">
    <source>
        <dbReference type="ARBA" id="ARBA00006570"/>
    </source>
</evidence>
<dbReference type="Proteomes" id="UP000694871">
    <property type="component" value="Unplaced"/>
</dbReference>
<comment type="similarity">
    <text evidence="2">Belongs to the CNF-like-inhibitor family.</text>
</comment>
<evidence type="ECO:0000256" key="4">
    <source>
        <dbReference type="ARBA" id="ARBA00023005"/>
    </source>
</evidence>
<proteinExistence type="inferred from homology"/>
<dbReference type="InterPro" id="IPR016054">
    <property type="entry name" value="LY6_UPA_recep-like"/>
</dbReference>
<comment type="subcellular location">
    <subcellularLocation>
        <location evidence="1">Secreted</location>
    </subcellularLocation>
</comment>
<organism evidence="10 11">
    <name type="scientific">Gekko japonicus</name>
    <name type="common">Schlegel's Japanese gecko</name>
    <dbReference type="NCBI Taxonomy" id="146911"/>
    <lineage>
        <taxon>Eukaryota</taxon>
        <taxon>Metazoa</taxon>
        <taxon>Chordata</taxon>
        <taxon>Craniata</taxon>
        <taxon>Vertebrata</taxon>
        <taxon>Euteleostomi</taxon>
        <taxon>Lepidosauria</taxon>
        <taxon>Squamata</taxon>
        <taxon>Bifurcata</taxon>
        <taxon>Gekkota</taxon>
        <taxon>Gekkonidae</taxon>
        <taxon>Gekkoninae</taxon>
        <taxon>Gekko</taxon>
    </lineage>
</organism>
<dbReference type="PANTHER" id="PTHR20914">
    <property type="entry name" value="LY6/PLAUR DOMAIN-CONTAINING PROTEIN 8"/>
    <property type="match status" value="1"/>
</dbReference>
<evidence type="ECO:0000313" key="11">
    <source>
        <dbReference type="RefSeq" id="XP_015284742.1"/>
    </source>
</evidence>
<feature type="domain" description="Phospholipase A2 inhibitor N-terminal" evidence="9">
    <location>
        <begin position="37"/>
        <end position="116"/>
    </location>
</feature>
<evidence type="ECO:0000256" key="1">
    <source>
        <dbReference type="ARBA" id="ARBA00004613"/>
    </source>
</evidence>
<keyword evidence="4 11" id="KW-0593">Phospholipase A2 inhibitor</keyword>
<evidence type="ECO:0000256" key="6">
    <source>
        <dbReference type="SAM" id="Phobius"/>
    </source>
</evidence>
<keyword evidence="3" id="KW-0964">Secreted</keyword>
<dbReference type="Pfam" id="PF02988">
    <property type="entry name" value="PLA2_inh"/>
    <property type="match status" value="1"/>
</dbReference>
<dbReference type="PANTHER" id="PTHR20914:SF30">
    <property type="entry name" value="LY6_PLAUR DOMAIN CONTAINING 9"/>
    <property type="match status" value="1"/>
</dbReference>
<dbReference type="CDD" id="cd23572">
    <property type="entry name" value="TFP_LU_ECD_PINLYP_rpt2"/>
    <property type="match status" value="1"/>
</dbReference>
<sequence length="237" mass="25091">MFPAWLGSRWQPTSGTMQTSLGICLLAAIIDLGLSLTCEICGGTGDTCTGSLEFCPPGEDKCGIILLEGTRALQSRNIVKTCVRSNSCDQPFTSVNVGKAGEAWTHLTCCTGDDCQKISPTLPPLNTTSNGKTCPACYATHSLACEEEIVKCTGDQLYCLEKSGSITFGERNVPFIMKGCANNAYCNNTQEHSFFDGIHNIVTINCTLASGTAGIVPGLFGLFLQALVGLLLAKTLD</sequence>
<name>A0ABM1LFK5_GEKJA</name>
<accession>A0ABM1LFK5</accession>
<dbReference type="CDD" id="cd23588">
    <property type="entry name" value="TFP_LU_ECD_PLIG"/>
    <property type="match status" value="1"/>
</dbReference>
<dbReference type="GeneID" id="107125794"/>
<dbReference type="GO" id="GO:0019834">
    <property type="term" value="F:phospholipase A2 inhibitor activity"/>
    <property type="evidence" value="ECO:0007669"/>
    <property type="project" value="UniProtKB-KW"/>
</dbReference>
<keyword evidence="10" id="KW-1185">Reference proteome</keyword>
<keyword evidence="5" id="KW-1015">Disulfide bond</keyword>
<evidence type="ECO:0000256" key="3">
    <source>
        <dbReference type="ARBA" id="ARBA00022525"/>
    </source>
</evidence>
<keyword evidence="6" id="KW-1133">Transmembrane helix</keyword>
<dbReference type="RefSeq" id="XP_015284742.1">
    <property type="nucleotide sequence ID" value="XM_015429256.1"/>
</dbReference>
<feature type="signal peptide" evidence="7">
    <location>
        <begin position="1"/>
        <end position="35"/>
    </location>
</feature>
<reference evidence="11" key="1">
    <citation type="submission" date="2025-08" db="UniProtKB">
        <authorList>
            <consortium name="RefSeq"/>
        </authorList>
    </citation>
    <scope>IDENTIFICATION</scope>
</reference>
<dbReference type="InterPro" id="IPR050918">
    <property type="entry name" value="CNF-like_PLA2_Inhibitor"/>
</dbReference>
<protein>
    <submittedName>
        <fullName evidence="11">Phospholipase A2 inhibitor and Ly6/PLAUR domain-containing protein-like</fullName>
    </submittedName>
</protein>